<dbReference type="RefSeq" id="WP_022415716.1">
    <property type="nucleotide sequence ID" value="NZ_CABIWY010000002.1"/>
</dbReference>
<dbReference type="Gene3D" id="2.60.120.10">
    <property type="entry name" value="Jelly Rolls"/>
    <property type="match status" value="1"/>
</dbReference>
<dbReference type="GO" id="GO:0043565">
    <property type="term" value="F:sequence-specific DNA binding"/>
    <property type="evidence" value="ECO:0007669"/>
    <property type="project" value="InterPro"/>
</dbReference>
<evidence type="ECO:0000259" key="4">
    <source>
        <dbReference type="PROSITE" id="PS01124"/>
    </source>
</evidence>
<dbReference type="EMBL" id="CYYM01000001">
    <property type="protein sequence ID" value="CUN45845.1"/>
    <property type="molecule type" value="Genomic_DNA"/>
</dbReference>
<evidence type="ECO:0000256" key="3">
    <source>
        <dbReference type="ARBA" id="ARBA00023163"/>
    </source>
</evidence>
<dbReference type="Pfam" id="PF02311">
    <property type="entry name" value="AraC_binding"/>
    <property type="match status" value="1"/>
</dbReference>
<dbReference type="PROSITE" id="PS01124">
    <property type="entry name" value="HTH_ARAC_FAMILY_2"/>
    <property type="match status" value="1"/>
</dbReference>
<dbReference type="CDD" id="cd02208">
    <property type="entry name" value="cupin_RmlC-like"/>
    <property type="match status" value="1"/>
</dbReference>
<feature type="domain" description="HTH araC/xylS-type" evidence="4">
    <location>
        <begin position="173"/>
        <end position="271"/>
    </location>
</feature>
<dbReference type="Gene3D" id="1.10.10.60">
    <property type="entry name" value="Homeodomain-like"/>
    <property type="match status" value="2"/>
</dbReference>
<dbReference type="Proteomes" id="UP000095380">
    <property type="component" value="Unassembled WGS sequence"/>
</dbReference>
<proteinExistence type="predicted"/>
<reference evidence="7 11" key="2">
    <citation type="journal article" date="2019" name="Nat. Med.">
        <title>A library of human gut bacterial isolates paired with longitudinal multiomics data enables mechanistic microbiome research.</title>
        <authorList>
            <person name="Poyet M."/>
            <person name="Groussin M."/>
            <person name="Gibbons S.M."/>
            <person name="Avila-Pacheco J."/>
            <person name="Jiang X."/>
            <person name="Kearney S.M."/>
            <person name="Perrotta A.R."/>
            <person name="Berdy B."/>
            <person name="Zhao S."/>
            <person name="Lieberman T.D."/>
            <person name="Swanson P.K."/>
            <person name="Smith M."/>
            <person name="Roesemann S."/>
            <person name="Alexander J.E."/>
            <person name="Rich S.A."/>
            <person name="Livny J."/>
            <person name="Vlamakis H."/>
            <person name="Clish C."/>
            <person name="Bullock K."/>
            <person name="Deik A."/>
            <person name="Scott J."/>
            <person name="Pierce K.A."/>
            <person name="Xavier R.J."/>
            <person name="Alm E.J."/>
        </authorList>
    </citation>
    <scope>NUCLEOTIDE SEQUENCE [LARGE SCALE GENOMIC DNA]</scope>
    <source>
        <strain evidence="7 11">BIOML-A1</strain>
    </source>
</reference>
<dbReference type="InterPro" id="IPR003313">
    <property type="entry name" value="AraC-bd"/>
</dbReference>
<evidence type="ECO:0000256" key="1">
    <source>
        <dbReference type="ARBA" id="ARBA00023015"/>
    </source>
</evidence>
<keyword evidence="1" id="KW-0805">Transcription regulation</keyword>
<dbReference type="InterPro" id="IPR020449">
    <property type="entry name" value="Tscrpt_reg_AraC-type_HTH"/>
</dbReference>
<evidence type="ECO:0000313" key="5">
    <source>
        <dbReference type="EMBL" id="CUN45845.1"/>
    </source>
</evidence>
<dbReference type="Pfam" id="PF12833">
    <property type="entry name" value="HTH_18"/>
    <property type="match status" value="1"/>
</dbReference>
<evidence type="ECO:0000313" key="7">
    <source>
        <dbReference type="EMBL" id="MZK09385.1"/>
    </source>
</evidence>
<dbReference type="InterPro" id="IPR018060">
    <property type="entry name" value="HTH_AraC"/>
</dbReference>
<evidence type="ECO:0000313" key="8">
    <source>
        <dbReference type="EMBL" id="NSE57032.1"/>
    </source>
</evidence>
<dbReference type="AlphaFoldDB" id="A0A174K8H8"/>
<organism evidence="6 10">
    <name type="scientific">Dorea longicatena</name>
    <dbReference type="NCBI Taxonomy" id="88431"/>
    <lineage>
        <taxon>Bacteria</taxon>
        <taxon>Bacillati</taxon>
        <taxon>Bacillota</taxon>
        <taxon>Clostridia</taxon>
        <taxon>Lachnospirales</taxon>
        <taxon>Lachnospiraceae</taxon>
        <taxon>Dorea</taxon>
    </lineage>
</organism>
<dbReference type="InterPro" id="IPR037923">
    <property type="entry name" value="HTH-like"/>
</dbReference>
<keyword evidence="2" id="KW-0238">DNA-binding</keyword>
<keyword evidence="3" id="KW-0804">Transcription</keyword>
<dbReference type="SUPFAM" id="SSF51215">
    <property type="entry name" value="Regulatory protein AraC"/>
    <property type="match status" value="1"/>
</dbReference>
<accession>A0A174K8H8</accession>
<dbReference type="PRINTS" id="PR00032">
    <property type="entry name" value="HTHARAC"/>
</dbReference>
<dbReference type="SUPFAM" id="SSF46689">
    <property type="entry name" value="Homeodomain-like"/>
    <property type="match status" value="2"/>
</dbReference>
<reference evidence="8" key="3">
    <citation type="journal article" date="2020" name="Cell Host Microbe">
        <title>Functional and Genomic Variation between Human-Derived Isolates of Lachnospiraceae Reveals Inter- and Intra-Species Diversity.</title>
        <authorList>
            <person name="Sorbara M.T."/>
            <person name="Littmann E.R."/>
            <person name="Fontana E."/>
            <person name="Moody T.U."/>
            <person name="Kohout C.E."/>
            <person name="Gjonbalaj M."/>
            <person name="Eaton V."/>
            <person name="Seok R."/>
            <person name="Leiner I.M."/>
            <person name="Pamer E.G."/>
        </authorList>
    </citation>
    <scope>NUCLEOTIDE SEQUENCE</scope>
    <source>
        <strain evidence="8">MSK.10.16</strain>
    </source>
</reference>
<dbReference type="PANTHER" id="PTHR43280:SF2">
    <property type="entry name" value="HTH-TYPE TRANSCRIPTIONAL REGULATOR EXSA"/>
    <property type="match status" value="1"/>
</dbReference>
<dbReference type="InterPro" id="IPR014710">
    <property type="entry name" value="RmlC-like_jellyroll"/>
</dbReference>
<evidence type="ECO:0000313" key="10">
    <source>
        <dbReference type="Proteomes" id="UP000095439"/>
    </source>
</evidence>
<evidence type="ECO:0000256" key="2">
    <source>
        <dbReference type="ARBA" id="ARBA00023125"/>
    </source>
</evidence>
<dbReference type="EMBL" id="CYYY01000002">
    <property type="protein sequence ID" value="CUN53666.1"/>
    <property type="molecule type" value="Genomic_DNA"/>
</dbReference>
<dbReference type="Proteomes" id="UP000095439">
    <property type="component" value="Unassembled WGS sequence"/>
</dbReference>
<reference evidence="8" key="4">
    <citation type="submission" date="2020-02" db="EMBL/GenBank/DDBJ databases">
        <authorList>
            <person name="Littmann E."/>
            <person name="Sorbara M."/>
        </authorList>
    </citation>
    <scope>NUCLEOTIDE SEQUENCE</scope>
    <source>
        <strain evidence="8">MSK.10.16</strain>
    </source>
</reference>
<dbReference type="Proteomes" id="UP000449249">
    <property type="component" value="Unassembled WGS sequence"/>
</dbReference>
<dbReference type="SMART" id="SM00342">
    <property type="entry name" value="HTH_ARAC"/>
    <property type="match status" value="1"/>
</dbReference>
<name>A0A174K8H8_9FIRM</name>
<dbReference type="EMBL" id="WWSH01000002">
    <property type="protein sequence ID" value="MZK09385.1"/>
    <property type="molecule type" value="Genomic_DNA"/>
</dbReference>
<dbReference type="PANTHER" id="PTHR43280">
    <property type="entry name" value="ARAC-FAMILY TRANSCRIPTIONAL REGULATOR"/>
    <property type="match status" value="1"/>
</dbReference>
<sequence>MEYSHEIIVPNDDLPFKMFIFEGSQGGYIRQKHWHRSIEIFAVFDGEMEFYLNDKRYPLHPGEFMLVNSNELHSIYAPKKNKTLVIQIPVATFERYYTDDGFIYFSHSSRIQDEEVMGLFEEMYHVYAEKKNGYEYKVQSLYYRLLYLLVSKYRKTDLDAEKIRANKKLNKLSTITDYMKQNYSKELSLESIARTFNYSPTYLSRMFRKYAQMSYKTYLDDLRLRHAYNDLMNTDLSIGMVAEKNGFAGSKAFARVFKEQYGVLPSEYRKKN</sequence>
<dbReference type="EMBL" id="JAAIOD010000002">
    <property type="protein sequence ID" value="NSE57032.1"/>
    <property type="molecule type" value="Genomic_DNA"/>
</dbReference>
<reference evidence="9 10" key="1">
    <citation type="submission" date="2015-09" db="EMBL/GenBank/DDBJ databases">
        <authorList>
            <consortium name="Pathogen Informatics"/>
        </authorList>
    </citation>
    <scope>NUCLEOTIDE SEQUENCE [LARGE SCALE GENOMIC DNA]</scope>
    <source>
        <strain evidence="5 9">2789STDY5608851</strain>
        <strain evidence="6 10">2789STDY5608866</strain>
    </source>
</reference>
<protein>
    <submittedName>
        <fullName evidence="8">AraC family transcriptional regulator</fullName>
    </submittedName>
    <submittedName>
        <fullName evidence="7">Helix-turn-helix domain-containing protein</fullName>
    </submittedName>
    <submittedName>
        <fullName evidence="6">Melibiose operon regulatory protein</fullName>
    </submittedName>
</protein>
<dbReference type="InterPro" id="IPR009057">
    <property type="entry name" value="Homeodomain-like_sf"/>
</dbReference>
<gene>
    <name evidence="6" type="primary">melR_1</name>
    <name evidence="5" type="synonym">melR_2</name>
    <name evidence="5" type="ORF">ERS852408_00363</name>
    <name evidence="6" type="ORF">ERS852423_00763</name>
    <name evidence="8" type="ORF">G4332_02690</name>
    <name evidence="7" type="ORF">GT576_03300</name>
</gene>
<evidence type="ECO:0000313" key="9">
    <source>
        <dbReference type="Proteomes" id="UP000095380"/>
    </source>
</evidence>
<dbReference type="Proteomes" id="UP000724058">
    <property type="component" value="Unassembled WGS sequence"/>
</dbReference>
<evidence type="ECO:0000313" key="11">
    <source>
        <dbReference type="Proteomes" id="UP000449249"/>
    </source>
</evidence>
<evidence type="ECO:0000313" key="6">
    <source>
        <dbReference type="EMBL" id="CUN53666.1"/>
    </source>
</evidence>
<dbReference type="GO" id="GO:0003700">
    <property type="term" value="F:DNA-binding transcription factor activity"/>
    <property type="evidence" value="ECO:0007669"/>
    <property type="project" value="InterPro"/>
</dbReference>